<protein>
    <submittedName>
        <fullName evidence="2">Uncharacterized protein</fullName>
    </submittedName>
</protein>
<dbReference type="AlphaFoldDB" id="A0A2I0B5E7"/>
<keyword evidence="1" id="KW-0732">Signal</keyword>
<evidence type="ECO:0000256" key="1">
    <source>
        <dbReference type="SAM" id="SignalP"/>
    </source>
</evidence>
<reference evidence="2 3" key="1">
    <citation type="journal article" date="2017" name="Nature">
        <title>The Apostasia genome and the evolution of orchids.</title>
        <authorList>
            <person name="Zhang G.Q."/>
            <person name="Liu K.W."/>
            <person name="Li Z."/>
            <person name="Lohaus R."/>
            <person name="Hsiao Y.Y."/>
            <person name="Niu S.C."/>
            <person name="Wang J.Y."/>
            <person name="Lin Y.C."/>
            <person name="Xu Q."/>
            <person name="Chen L.J."/>
            <person name="Yoshida K."/>
            <person name="Fujiwara S."/>
            <person name="Wang Z.W."/>
            <person name="Zhang Y.Q."/>
            <person name="Mitsuda N."/>
            <person name="Wang M."/>
            <person name="Liu G.H."/>
            <person name="Pecoraro L."/>
            <person name="Huang H.X."/>
            <person name="Xiao X.J."/>
            <person name="Lin M."/>
            <person name="Wu X.Y."/>
            <person name="Wu W.L."/>
            <person name="Chen Y.Y."/>
            <person name="Chang S.B."/>
            <person name="Sakamoto S."/>
            <person name="Ohme-Takagi M."/>
            <person name="Yagi M."/>
            <person name="Zeng S.J."/>
            <person name="Shen C.Y."/>
            <person name="Yeh C.M."/>
            <person name="Luo Y.B."/>
            <person name="Tsai W.C."/>
            <person name="Van de Peer Y."/>
            <person name="Liu Z.J."/>
        </authorList>
    </citation>
    <scope>NUCLEOTIDE SEQUENCE [LARGE SCALE GENOMIC DNA]</scope>
    <source>
        <strain evidence="3">cv. Shenzhen</strain>
        <tissue evidence="2">Stem</tissue>
    </source>
</reference>
<name>A0A2I0B5E7_9ASPA</name>
<dbReference type="EMBL" id="KZ451911">
    <property type="protein sequence ID" value="PKA63017.1"/>
    <property type="molecule type" value="Genomic_DNA"/>
</dbReference>
<accession>A0A2I0B5E7</accession>
<feature type="signal peptide" evidence="1">
    <location>
        <begin position="1"/>
        <end position="26"/>
    </location>
</feature>
<dbReference type="Proteomes" id="UP000236161">
    <property type="component" value="Unassembled WGS sequence"/>
</dbReference>
<feature type="chain" id="PRO_5014142905" evidence="1">
    <location>
        <begin position="27"/>
        <end position="162"/>
    </location>
</feature>
<gene>
    <name evidence="2" type="ORF">AXF42_Ash007813</name>
</gene>
<organism evidence="2 3">
    <name type="scientific">Apostasia shenzhenica</name>
    <dbReference type="NCBI Taxonomy" id="1088818"/>
    <lineage>
        <taxon>Eukaryota</taxon>
        <taxon>Viridiplantae</taxon>
        <taxon>Streptophyta</taxon>
        <taxon>Embryophyta</taxon>
        <taxon>Tracheophyta</taxon>
        <taxon>Spermatophyta</taxon>
        <taxon>Magnoliopsida</taxon>
        <taxon>Liliopsida</taxon>
        <taxon>Asparagales</taxon>
        <taxon>Orchidaceae</taxon>
        <taxon>Apostasioideae</taxon>
        <taxon>Apostasia</taxon>
    </lineage>
</organism>
<proteinExistence type="predicted"/>
<keyword evidence="3" id="KW-1185">Reference proteome</keyword>
<sequence length="162" mass="17927">MASVGRYLILLVLLLWASTEPGLTSAQPWIGRPNVPRITYTSYHFHPILRLQGRELVIAAAVALYNFNAVQNPYLRWPRIYSIVPMRAAVAAGVGVFMMSQQRPFFIYRAKVCAGVAAAGMYGGNGRVLRWVFIDIYFAVWAGQPPLAQNAIPGSISTKISE</sequence>
<evidence type="ECO:0000313" key="3">
    <source>
        <dbReference type="Proteomes" id="UP000236161"/>
    </source>
</evidence>
<evidence type="ECO:0000313" key="2">
    <source>
        <dbReference type="EMBL" id="PKA63017.1"/>
    </source>
</evidence>